<accession>A0A915K0K9</accession>
<proteinExistence type="predicted"/>
<dbReference type="Proteomes" id="UP000887565">
    <property type="component" value="Unplaced"/>
</dbReference>
<dbReference type="InterPro" id="IPR018164">
    <property type="entry name" value="Ala-tRNA-synth_IIc_N"/>
</dbReference>
<evidence type="ECO:0000313" key="3">
    <source>
        <dbReference type="WBParaSite" id="nRc.2.0.1.t32212-RA"/>
    </source>
</evidence>
<dbReference type="InterPro" id="IPR018162">
    <property type="entry name" value="Ala-tRNA-ligase_IIc_anticod-bd"/>
</dbReference>
<dbReference type="Pfam" id="PF01411">
    <property type="entry name" value="tRNA-synt_2c"/>
    <property type="match status" value="1"/>
</dbReference>
<dbReference type="SUPFAM" id="SSF101353">
    <property type="entry name" value="Putative anticodon-binding domain of alanyl-tRNA synthetase (AlaRS)"/>
    <property type="match status" value="1"/>
</dbReference>
<feature type="domain" description="Alanyl-tRNA synthetase class IIc N-terminal" evidence="1">
    <location>
        <begin position="2"/>
        <end position="102"/>
    </location>
</feature>
<sequence length="108" mass="12825">MLQAFPEMLIGKSKILAILNAEEEKFVGNVEKAKKMLEKVLQIRSQALNSKDLWNMYRNNGLPKEIIQSMCQKYKVEFNDDEFELERRRHIERSKSDWVKGRALHIPY</sequence>
<dbReference type="GO" id="GO:0006419">
    <property type="term" value="P:alanyl-tRNA aminoacylation"/>
    <property type="evidence" value="ECO:0007669"/>
    <property type="project" value="InterPro"/>
</dbReference>
<dbReference type="GO" id="GO:0005737">
    <property type="term" value="C:cytoplasm"/>
    <property type="evidence" value="ECO:0007669"/>
    <property type="project" value="InterPro"/>
</dbReference>
<dbReference type="GO" id="GO:0004813">
    <property type="term" value="F:alanine-tRNA ligase activity"/>
    <property type="evidence" value="ECO:0007669"/>
    <property type="project" value="InterPro"/>
</dbReference>
<keyword evidence="2" id="KW-1185">Reference proteome</keyword>
<protein>
    <submittedName>
        <fullName evidence="3">Alanyl-tRNA synthetase class IIc N-terminal domain-containing protein</fullName>
    </submittedName>
</protein>
<dbReference type="InterPro" id="IPR050058">
    <property type="entry name" value="Ala-tRNA_ligase"/>
</dbReference>
<dbReference type="AlphaFoldDB" id="A0A915K0K9"/>
<dbReference type="PANTHER" id="PTHR11777:SF9">
    <property type="entry name" value="ALANINE--TRNA LIGASE, CYTOPLASMIC"/>
    <property type="match status" value="1"/>
</dbReference>
<evidence type="ECO:0000259" key="1">
    <source>
        <dbReference type="Pfam" id="PF01411"/>
    </source>
</evidence>
<dbReference type="WBParaSite" id="nRc.2.0.1.t32212-RA">
    <property type="protein sequence ID" value="nRc.2.0.1.t32212-RA"/>
    <property type="gene ID" value="nRc.2.0.1.g32212"/>
</dbReference>
<dbReference type="GO" id="GO:0002161">
    <property type="term" value="F:aminoacyl-tRNA deacylase activity"/>
    <property type="evidence" value="ECO:0007669"/>
    <property type="project" value="TreeGrafter"/>
</dbReference>
<reference evidence="3" key="1">
    <citation type="submission" date="2022-11" db="UniProtKB">
        <authorList>
            <consortium name="WormBaseParasite"/>
        </authorList>
    </citation>
    <scope>IDENTIFICATION</scope>
</reference>
<dbReference type="PANTHER" id="PTHR11777">
    <property type="entry name" value="ALANYL-TRNA SYNTHETASE"/>
    <property type="match status" value="1"/>
</dbReference>
<evidence type="ECO:0000313" key="2">
    <source>
        <dbReference type="Proteomes" id="UP000887565"/>
    </source>
</evidence>
<dbReference type="GO" id="GO:0005524">
    <property type="term" value="F:ATP binding"/>
    <property type="evidence" value="ECO:0007669"/>
    <property type="project" value="InterPro"/>
</dbReference>
<organism evidence="2 3">
    <name type="scientific">Romanomermis culicivorax</name>
    <name type="common">Nematode worm</name>
    <dbReference type="NCBI Taxonomy" id="13658"/>
    <lineage>
        <taxon>Eukaryota</taxon>
        <taxon>Metazoa</taxon>
        <taxon>Ecdysozoa</taxon>
        <taxon>Nematoda</taxon>
        <taxon>Enoplea</taxon>
        <taxon>Dorylaimia</taxon>
        <taxon>Mermithida</taxon>
        <taxon>Mermithoidea</taxon>
        <taxon>Mermithidae</taxon>
        <taxon>Romanomermis</taxon>
    </lineage>
</organism>
<name>A0A915K0K9_ROMCU</name>